<keyword evidence="2" id="KW-1185">Reference proteome</keyword>
<accession>S9QLV0</accession>
<dbReference type="AlphaFoldDB" id="S9QLV0"/>
<dbReference type="EMBL" id="APVH01000032">
    <property type="protein sequence ID" value="EPX80553.1"/>
    <property type="molecule type" value="Genomic_DNA"/>
</dbReference>
<evidence type="ECO:0000313" key="2">
    <source>
        <dbReference type="Proteomes" id="UP000015347"/>
    </source>
</evidence>
<sequence length="47" mass="5178">MIGETARELDCEPSRDLSHFQGMRQASAIEITVAEIQDLGLTLQSSE</sequence>
<protein>
    <submittedName>
        <fullName evidence="1">Uncharacterized protein</fullName>
    </submittedName>
</protein>
<organism evidence="1 2">
    <name type="scientific">Salipiger mucosus DSM 16094</name>
    <dbReference type="NCBI Taxonomy" id="1123237"/>
    <lineage>
        <taxon>Bacteria</taxon>
        <taxon>Pseudomonadati</taxon>
        <taxon>Pseudomonadota</taxon>
        <taxon>Alphaproteobacteria</taxon>
        <taxon>Rhodobacterales</taxon>
        <taxon>Roseobacteraceae</taxon>
        <taxon>Salipiger</taxon>
    </lineage>
</organism>
<dbReference type="Proteomes" id="UP000015347">
    <property type="component" value="Unassembled WGS sequence"/>
</dbReference>
<comment type="caution">
    <text evidence="1">The sequence shown here is derived from an EMBL/GenBank/DDBJ whole genome shotgun (WGS) entry which is preliminary data.</text>
</comment>
<proteinExistence type="predicted"/>
<name>S9QLV0_9RHOB</name>
<evidence type="ECO:0000313" key="1">
    <source>
        <dbReference type="EMBL" id="EPX80553.1"/>
    </source>
</evidence>
<gene>
    <name evidence="1" type="ORF">Salmuc_03870</name>
</gene>
<dbReference type="HOGENOM" id="CLU_3172993_0_0_5"/>
<reference evidence="2" key="1">
    <citation type="journal article" date="2014" name="Stand. Genomic Sci.">
        <title>Genome sequence of the exopolysaccharide-producing Salipiger mucosus type strain (DSM 16094(T)), a moderately halophilic member of the Roseobacter clade.</title>
        <authorList>
            <person name="Riedel T."/>
            <person name="Spring S."/>
            <person name="Fiebig A."/>
            <person name="Petersen J."/>
            <person name="Kyrpides N.C."/>
            <person name="Goker M."/>
            <person name="Klenk H.P."/>
        </authorList>
    </citation>
    <scope>NUCLEOTIDE SEQUENCE [LARGE SCALE GENOMIC DNA]</scope>
    <source>
        <strain evidence="2">DSM 16094</strain>
    </source>
</reference>